<dbReference type="Pfam" id="PF11739">
    <property type="entry name" value="YdbH-like"/>
    <property type="match status" value="1"/>
</dbReference>
<reference evidence="4" key="1">
    <citation type="submission" date="2019-12" db="EMBL/GenBank/DDBJ databases">
        <title>Complete genome of Terracaulis silvestris 0127_4.</title>
        <authorList>
            <person name="Vieira S."/>
            <person name="Riedel T."/>
            <person name="Sproer C."/>
            <person name="Pascual J."/>
            <person name="Boedeker C."/>
            <person name="Overmann J."/>
        </authorList>
    </citation>
    <scope>NUCLEOTIDE SEQUENCE [LARGE SCALE GENOMIC DNA]</scope>
    <source>
        <strain evidence="4">0127_4</strain>
    </source>
</reference>
<gene>
    <name evidence="3" type="ORF">DSM104635_00851</name>
</gene>
<organism evidence="3 4">
    <name type="scientific">Terricaulis silvestris</name>
    <dbReference type="NCBI Taxonomy" id="2686094"/>
    <lineage>
        <taxon>Bacteria</taxon>
        <taxon>Pseudomonadati</taxon>
        <taxon>Pseudomonadota</taxon>
        <taxon>Alphaproteobacteria</taxon>
        <taxon>Caulobacterales</taxon>
        <taxon>Caulobacteraceae</taxon>
        <taxon>Terricaulis</taxon>
    </lineage>
</organism>
<evidence type="ECO:0000313" key="3">
    <source>
        <dbReference type="EMBL" id="QGZ94035.1"/>
    </source>
</evidence>
<sequence length="1156" mass="121949">MAHRSNQAVASQEQPAPQAPDDPPPPRRFLIGWTTAIMALVASTAGVMLALWLLRFPIAAFFIGSALSERGAEADFQIADITLNRAVLSNVRFGSENAPDAAIPRLEARWAWSGLSPRLTGLYVTSPRLRARMDAAGRISAGSLDRLGGGPPGRRRPSLPAIELEIEDGQALIEAPFGALTATFHAAGTLGTNFSALARIAEASRPGQTHALDRGSAELVIVSRDDTIAARLTADVARLVWQGAVLEDAHVRLLARAPLDLARYDVEAAWRLASIDAPSITGNRLSGAIGGEAMVRENSLEPEVWQGQARVNAGALALASNEITSARIDVRIDGREAQGNGRWSLAGESFNGLAMVAQRPNAAGEFTFDLRGDERLNGQAQLALTQAQLNNEAQESLRATFPDLPTAPVGPTFDRAEHALDVAADRFNLTLPLTMDADESGFRLRITEAAEARAASGAVLRLSPLRQDTPALVAEFPSTTVHGAIALELSGGGAPTAALLLDTLDWSPSAPFEADGTLTLSNWSADGASIAANELNIGIAISPQGIGRIDLQGPARVTGPLGEGEVRDMVADLDLAVLWNPGWRVVPNRGCIPIRLGGIDAAGLSFHNGAFSLCALDGALIAADAQRNLSGGFNIRGLGLNGRMAGEHGAPARLSAANVIGRFRGRTGDVTLAVEAQTPSLRIDMAEGRPLAIAMQRATANAHIANNTWRVDGQFDSGSLADPTLPGSVSTITGRWSAAPDENDGPIIRVEAGEALLTANRPASEEERPLFNPLRLTNVDASVRNGRIEATGQILLADRARQLAQFVAQHMIDEGTGDARVIAESIVFGNDLQPYEITEQARGMVENMRGPASLNANILWTRDAITSNGRVGLNGVSLATSTIPVVRDVRGEIYFDNLFELTTPPGQQITVGELNPGIAVHNGRVSFQLLPEQQVSIERAEFDFASGILAMAPTTIRLGAEETQFILTLRDVDAAELINTFEIPDLAATGTVEGNFPLLLTRRSAFIQNGVLRASTEGGTIAYTGNAGGDAAGPARIAFDALRNFRYDALSLTLDGDLNGEVVSSIEFSGHNAGGAVDLGQIAPIPGVGSVTVRGVPFDFNVRVSAPFRSLAQTAATITDPTALLNRAQGDDSEDEDQEGATERTEPVDQGGPGTR</sequence>
<evidence type="ECO:0000256" key="1">
    <source>
        <dbReference type="SAM" id="MobiDB-lite"/>
    </source>
</evidence>
<feature type="transmembrane region" description="Helical" evidence="2">
    <location>
        <begin position="30"/>
        <end position="54"/>
    </location>
</feature>
<proteinExistence type="predicted"/>
<dbReference type="KEGG" id="tsv:DSM104635_00851"/>
<feature type="region of interest" description="Disordered" evidence="1">
    <location>
        <begin position="1122"/>
        <end position="1156"/>
    </location>
</feature>
<dbReference type="Proteomes" id="UP000431269">
    <property type="component" value="Chromosome"/>
</dbReference>
<feature type="compositionally biased region" description="Acidic residues" evidence="1">
    <location>
        <begin position="1131"/>
        <end position="1140"/>
    </location>
</feature>
<keyword evidence="2" id="KW-0472">Membrane</keyword>
<keyword evidence="2" id="KW-0812">Transmembrane</keyword>
<protein>
    <submittedName>
        <fullName evidence="3">Dicarboxylate transport</fullName>
    </submittedName>
</protein>
<dbReference type="EMBL" id="CP047045">
    <property type="protein sequence ID" value="QGZ94035.1"/>
    <property type="molecule type" value="Genomic_DNA"/>
</dbReference>
<accession>A0A6I6MGY6</accession>
<keyword evidence="2" id="KW-1133">Transmembrane helix</keyword>
<evidence type="ECO:0000313" key="4">
    <source>
        <dbReference type="Proteomes" id="UP000431269"/>
    </source>
</evidence>
<feature type="region of interest" description="Disordered" evidence="1">
    <location>
        <begin position="1"/>
        <end position="25"/>
    </location>
</feature>
<feature type="compositionally biased region" description="Polar residues" evidence="1">
    <location>
        <begin position="1"/>
        <end position="13"/>
    </location>
</feature>
<evidence type="ECO:0000256" key="2">
    <source>
        <dbReference type="SAM" id="Phobius"/>
    </source>
</evidence>
<dbReference type="InterPro" id="IPR021730">
    <property type="entry name" value="YdbH"/>
</dbReference>
<dbReference type="AlphaFoldDB" id="A0A6I6MGY6"/>
<name>A0A6I6MGY6_9CAUL</name>
<keyword evidence="4" id="KW-1185">Reference proteome</keyword>